<evidence type="ECO:0000256" key="2">
    <source>
        <dbReference type="SAM" id="Phobius"/>
    </source>
</evidence>
<evidence type="ECO:0000313" key="5">
    <source>
        <dbReference type="Proteomes" id="UP000434052"/>
    </source>
</evidence>
<dbReference type="PANTHER" id="PTHR31876:SF26">
    <property type="entry name" value="PROTEIN LIKE COV 2"/>
    <property type="match status" value="1"/>
</dbReference>
<evidence type="ECO:0000313" key="4">
    <source>
        <dbReference type="EMBL" id="TVM35893.1"/>
    </source>
</evidence>
<gene>
    <name evidence="4" type="ORF">DQK91_04355</name>
    <name evidence="3" type="ORF">E8L03_14085</name>
</gene>
<keyword evidence="2" id="KW-0472">Membrane</keyword>
<dbReference type="PANTHER" id="PTHR31876">
    <property type="entry name" value="COV-LIKE PROTEIN 1"/>
    <property type="match status" value="1"/>
</dbReference>
<evidence type="ECO:0000313" key="6">
    <source>
        <dbReference type="Proteomes" id="UP000503251"/>
    </source>
</evidence>
<dbReference type="EMBL" id="CP039543">
    <property type="protein sequence ID" value="QJT11347.1"/>
    <property type="molecule type" value="Genomic_DNA"/>
</dbReference>
<reference evidence="3 6" key="2">
    <citation type="submission" date="2019-04" db="EMBL/GenBank/DDBJ databases">
        <title>Isolation and culture of sulfate reducing bacteria from the cold seep of the South China Sea.</title>
        <authorList>
            <person name="Sun C."/>
            <person name="Liu R."/>
        </authorList>
    </citation>
    <scope>NUCLEOTIDE SEQUENCE [LARGE SCALE GENOMIC DNA]</scope>
    <source>
        <strain evidence="3 6">CS1</strain>
    </source>
</reference>
<dbReference type="Pfam" id="PF04367">
    <property type="entry name" value="DUF502"/>
    <property type="match status" value="1"/>
</dbReference>
<dbReference type="InterPro" id="IPR007462">
    <property type="entry name" value="COV1-like"/>
</dbReference>
<dbReference type="AlphaFoldDB" id="A0A6P1ZJY6"/>
<feature type="transmembrane region" description="Helical" evidence="2">
    <location>
        <begin position="7"/>
        <end position="30"/>
    </location>
</feature>
<feature type="compositionally biased region" description="Basic residues" evidence="1">
    <location>
        <begin position="214"/>
        <end position="223"/>
    </location>
</feature>
<dbReference type="Proteomes" id="UP000503251">
    <property type="component" value="Chromosome"/>
</dbReference>
<evidence type="ECO:0000256" key="1">
    <source>
        <dbReference type="SAM" id="MobiDB-lite"/>
    </source>
</evidence>
<sequence>MKSAFKVNIVAGILVLVPLVATIFFLRLFVTWVDRIWNVLPPAWRPDELLPFHIPGLGLVLLLMVLFLSGFLVRNFIGRKLLEFWEWFLSKIPFVSWIYIAVKQLLETITITSSKEFKRVVLLEYPRRGLYALAYVTGVATGEVQHKTEQKCINVFLPSTPNPTTGFYLIVPEDDVIPLDMSVEESFKLLMSGGILSPEQQRKSKMNGALKMPGLKKSREKTT</sequence>
<organism evidence="4 5">
    <name type="scientific">Oceanidesulfovibrio marinus</name>
    <dbReference type="NCBI Taxonomy" id="370038"/>
    <lineage>
        <taxon>Bacteria</taxon>
        <taxon>Pseudomonadati</taxon>
        <taxon>Thermodesulfobacteriota</taxon>
        <taxon>Desulfovibrionia</taxon>
        <taxon>Desulfovibrionales</taxon>
        <taxon>Desulfovibrionaceae</taxon>
        <taxon>Oceanidesulfovibrio</taxon>
    </lineage>
</organism>
<protein>
    <submittedName>
        <fullName evidence="4">DUF502 domain-containing protein</fullName>
    </submittedName>
</protein>
<dbReference type="Proteomes" id="UP000434052">
    <property type="component" value="Unassembled WGS sequence"/>
</dbReference>
<proteinExistence type="predicted"/>
<feature type="transmembrane region" description="Helical" evidence="2">
    <location>
        <begin position="50"/>
        <end position="72"/>
    </location>
</feature>
<name>A0A6P1ZJY6_9BACT</name>
<dbReference type="OrthoDB" id="9780267at2"/>
<keyword evidence="6" id="KW-1185">Reference proteome</keyword>
<dbReference type="EMBL" id="QMIF01000002">
    <property type="protein sequence ID" value="TVM35893.1"/>
    <property type="molecule type" value="Genomic_DNA"/>
</dbReference>
<feature type="region of interest" description="Disordered" evidence="1">
    <location>
        <begin position="199"/>
        <end position="223"/>
    </location>
</feature>
<keyword evidence="2" id="KW-1133">Transmembrane helix</keyword>
<keyword evidence="2" id="KW-0812">Transmembrane</keyword>
<reference evidence="4 5" key="1">
    <citation type="submission" date="2018-06" db="EMBL/GenBank/DDBJ databases">
        <title>Complete genome of Desulfovibrio marinus P48SEP.</title>
        <authorList>
            <person name="Crispim J.S."/>
            <person name="Vidigal P.M.P."/>
            <person name="Silva L.C.F."/>
            <person name="Araujo L.C."/>
            <person name="Laguardia C.N."/>
            <person name="Dias R.S."/>
            <person name="Sousa M.P."/>
            <person name="Paula S.O."/>
            <person name="Silva C."/>
        </authorList>
    </citation>
    <scope>NUCLEOTIDE SEQUENCE [LARGE SCALE GENOMIC DNA]</scope>
    <source>
        <strain evidence="4 5">P48SEP</strain>
    </source>
</reference>
<accession>A0A6P1ZJY6</accession>
<evidence type="ECO:0000313" key="3">
    <source>
        <dbReference type="EMBL" id="QJT11347.1"/>
    </source>
</evidence>